<gene>
    <name evidence="1" type="ORF">IAC79_00135</name>
</gene>
<dbReference type="Proteomes" id="UP000886845">
    <property type="component" value="Unassembled WGS sequence"/>
</dbReference>
<organism evidence="1 2">
    <name type="scientific">Candidatus Spyradenecus faecavium</name>
    <dbReference type="NCBI Taxonomy" id="2840947"/>
    <lineage>
        <taxon>Bacteria</taxon>
        <taxon>Pseudomonadati</taxon>
        <taxon>Lentisphaerota</taxon>
        <taxon>Lentisphaeria</taxon>
        <taxon>Lentisphaerales</taxon>
        <taxon>Lentisphaeraceae</taxon>
        <taxon>Lentisphaeraceae incertae sedis</taxon>
        <taxon>Candidatus Spyradenecus</taxon>
    </lineage>
</organism>
<sequence length="136" mass="14410">MPDFLFEDECGLVPGPDGPTIPAETAGELHVPSMIGGMSVQVICGGAFRGCTRLTRVTIPYGVEAICGGAFFGCSALREISLPLEADTFSIGKDAFKGCTALRRVVIPFATEESLATLKACFEPTTEIVRGDMPEY</sequence>
<reference evidence="1" key="2">
    <citation type="journal article" date="2021" name="PeerJ">
        <title>Extensive microbial diversity within the chicken gut microbiome revealed by metagenomics and culture.</title>
        <authorList>
            <person name="Gilroy R."/>
            <person name="Ravi A."/>
            <person name="Getino M."/>
            <person name="Pursley I."/>
            <person name="Horton D.L."/>
            <person name="Alikhan N.F."/>
            <person name="Baker D."/>
            <person name="Gharbi K."/>
            <person name="Hall N."/>
            <person name="Watson M."/>
            <person name="Adriaenssens E.M."/>
            <person name="Foster-Nyarko E."/>
            <person name="Jarju S."/>
            <person name="Secka A."/>
            <person name="Antonio M."/>
            <person name="Oren A."/>
            <person name="Chaudhuri R.R."/>
            <person name="La Ragione R."/>
            <person name="Hildebrand F."/>
            <person name="Pallen M.J."/>
        </authorList>
    </citation>
    <scope>NUCLEOTIDE SEQUENCE</scope>
    <source>
        <strain evidence="1">35461</strain>
    </source>
</reference>
<accession>A0A9D1NKS3</accession>
<reference evidence="1" key="1">
    <citation type="submission" date="2020-10" db="EMBL/GenBank/DDBJ databases">
        <authorList>
            <person name="Gilroy R."/>
        </authorList>
    </citation>
    <scope>NUCLEOTIDE SEQUENCE</scope>
    <source>
        <strain evidence="1">35461</strain>
    </source>
</reference>
<proteinExistence type="predicted"/>
<name>A0A9D1NKS3_9BACT</name>
<dbReference type="Pfam" id="PF13306">
    <property type="entry name" value="LRR_5"/>
    <property type="match status" value="1"/>
</dbReference>
<dbReference type="InterPro" id="IPR032675">
    <property type="entry name" value="LRR_dom_sf"/>
</dbReference>
<comment type="caution">
    <text evidence="1">The sequence shown here is derived from an EMBL/GenBank/DDBJ whole genome shotgun (WGS) entry which is preliminary data.</text>
</comment>
<protein>
    <submittedName>
        <fullName evidence="1">Leucine-rich repeat domain-containing protein</fullName>
    </submittedName>
</protein>
<dbReference type="InterPro" id="IPR026906">
    <property type="entry name" value="LRR_5"/>
</dbReference>
<dbReference type="EMBL" id="DVOR01000006">
    <property type="protein sequence ID" value="HIV08509.1"/>
    <property type="molecule type" value="Genomic_DNA"/>
</dbReference>
<dbReference type="Gene3D" id="3.80.10.10">
    <property type="entry name" value="Ribonuclease Inhibitor"/>
    <property type="match status" value="1"/>
</dbReference>
<dbReference type="AlphaFoldDB" id="A0A9D1NKS3"/>
<evidence type="ECO:0000313" key="1">
    <source>
        <dbReference type="EMBL" id="HIV08509.1"/>
    </source>
</evidence>
<dbReference type="SUPFAM" id="SSF52058">
    <property type="entry name" value="L domain-like"/>
    <property type="match status" value="1"/>
</dbReference>
<evidence type="ECO:0000313" key="2">
    <source>
        <dbReference type="Proteomes" id="UP000886845"/>
    </source>
</evidence>